<reference evidence="20 21" key="1">
    <citation type="journal article" date="2016" name="Nat. Commun.">
        <title>Thousands of microbial genomes shed light on interconnected biogeochemical processes in an aquifer system.</title>
        <authorList>
            <person name="Anantharaman K."/>
            <person name="Brown C.T."/>
            <person name="Hug L.A."/>
            <person name="Sharon I."/>
            <person name="Castelle C.J."/>
            <person name="Probst A.J."/>
            <person name="Thomas B.C."/>
            <person name="Singh A."/>
            <person name="Wilkins M.J."/>
            <person name="Karaoz U."/>
            <person name="Brodie E.L."/>
            <person name="Williams K.H."/>
            <person name="Hubbard S.S."/>
            <person name="Banfield J.F."/>
        </authorList>
    </citation>
    <scope>NUCLEOTIDE SEQUENCE [LARGE SCALE GENOMIC DNA]</scope>
</reference>
<comment type="caution">
    <text evidence="20">The sequence shown here is derived from an EMBL/GenBank/DDBJ whole genome shotgun (WGS) entry which is preliminary data.</text>
</comment>
<evidence type="ECO:0000256" key="2">
    <source>
        <dbReference type="ARBA" id="ARBA00005967"/>
    </source>
</evidence>
<keyword evidence="14" id="KW-1208">Phospholipid metabolism</keyword>
<evidence type="ECO:0008006" key="22">
    <source>
        <dbReference type="Google" id="ProtNLM"/>
    </source>
</evidence>
<dbReference type="GO" id="GO:0008654">
    <property type="term" value="P:phospholipid biosynthetic process"/>
    <property type="evidence" value="ECO:0007669"/>
    <property type="project" value="UniProtKB-KW"/>
</dbReference>
<proteinExistence type="inferred from homology"/>
<evidence type="ECO:0000256" key="11">
    <source>
        <dbReference type="ARBA" id="ARBA00023098"/>
    </source>
</evidence>
<evidence type="ECO:0000256" key="19">
    <source>
        <dbReference type="SAM" id="Phobius"/>
    </source>
</evidence>
<keyword evidence="8" id="KW-0418">Kinase</keyword>
<gene>
    <name evidence="20" type="ORF">A2373_02100</name>
</gene>
<keyword evidence="18" id="KW-0460">Magnesium</keyword>
<dbReference type="InterPro" id="IPR000829">
    <property type="entry name" value="DAGK"/>
</dbReference>
<feature type="binding site" evidence="17">
    <location>
        <position position="24"/>
    </location>
    <ligand>
        <name>ATP</name>
        <dbReference type="ChEBI" id="CHEBI:30616"/>
    </ligand>
</feature>
<keyword evidence="5" id="KW-0808">Transferase</keyword>
<dbReference type="Proteomes" id="UP000176300">
    <property type="component" value="Unassembled WGS sequence"/>
</dbReference>
<evidence type="ECO:0000313" key="21">
    <source>
        <dbReference type="Proteomes" id="UP000176300"/>
    </source>
</evidence>
<evidence type="ECO:0000256" key="13">
    <source>
        <dbReference type="ARBA" id="ARBA00023209"/>
    </source>
</evidence>
<feature type="binding site" evidence="16">
    <location>
        <position position="5"/>
    </location>
    <ligand>
        <name>substrate</name>
    </ligand>
</feature>
<dbReference type="EMBL" id="MFQS01000013">
    <property type="protein sequence ID" value="OGH83432.1"/>
    <property type="molecule type" value="Genomic_DNA"/>
</dbReference>
<evidence type="ECO:0000256" key="10">
    <source>
        <dbReference type="ARBA" id="ARBA00022989"/>
    </source>
</evidence>
<keyword evidence="18" id="KW-0479">Metal-binding</keyword>
<evidence type="ECO:0000256" key="1">
    <source>
        <dbReference type="ARBA" id="ARBA00004651"/>
    </source>
</evidence>
<dbReference type="AlphaFoldDB" id="A0A1F6NHU8"/>
<keyword evidence="4" id="KW-0444">Lipid biosynthesis</keyword>
<sequence>MDYKRIRQSFKDAYKGVKYVYKNEQNFRVQFFISVLVLALMFFLNLSKGEIIVILFLVLLVLILELLNSAIEKFLDVIKPRMDLQVALVKDIMAAMVLLASTAALLIGLVVFLPHVIDLFRV</sequence>
<keyword evidence="6 19" id="KW-0812">Transmembrane</keyword>
<dbReference type="GO" id="GO:0005886">
    <property type="term" value="C:plasma membrane"/>
    <property type="evidence" value="ECO:0007669"/>
    <property type="project" value="UniProtKB-SubCell"/>
</dbReference>
<dbReference type="Gene3D" id="1.10.287.3610">
    <property type="match status" value="1"/>
</dbReference>
<evidence type="ECO:0000256" key="18">
    <source>
        <dbReference type="PIRSR" id="PIRSR600829-4"/>
    </source>
</evidence>
<organism evidence="20 21">
    <name type="scientific">Candidatus Magasanikbacteria bacterium RIFOXYB1_FULL_40_15</name>
    <dbReference type="NCBI Taxonomy" id="1798697"/>
    <lineage>
        <taxon>Bacteria</taxon>
        <taxon>Candidatus Magasanikiibacteriota</taxon>
    </lineage>
</organism>
<feature type="transmembrane region" description="Helical" evidence="19">
    <location>
        <begin position="51"/>
        <end position="71"/>
    </location>
</feature>
<feature type="binding site" evidence="18">
    <location>
        <position position="24"/>
    </location>
    <ligand>
        <name>a divalent metal cation</name>
        <dbReference type="ChEBI" id="CHEBI:60240"/>
    </ligand>
</feature>
<evidence type="ECO:0000256" key="3">
    <source>
        <dbReference type="ARBA" id="ARBA00022475"/>
    </source>
</evidence>
<feature type="active site" description="Proton acceptor" evidence="15">
    <location>
        <position position="65"/>
    </location>
</feature>
<dbReference type="InterPro" id="IPR036945">
    <property type="entry name" value="DAGK_sf"/>
</dbReference>
<keyword evidence="7 17" id="KW-0547">Nucleotide-binding</keyword>
<evidence type="ECO:0000256" key="15">
    <source>
        <dbReference type="PIRSR" id="PIRSR600829-1"/>
    </source>
</evidence>
<evidence type="ECO:0000256" key="7">
    <source>
        <dbReference type="ARBA" id="ARBA00022741"/>
    </source>
</evidence>
<keyword evidence="11" id="KW-0443">Lipid metabolism</keyword>
<evidence type="ECO:0000256" key="12">
    <source>
        <dbReference type="ARBA" id="ARBA00023136"/>
    </source>
</evidence>
<dbReference type="GO" id="GO:0046872">
    <property type="term" value="F:metal ion binding"/>
    <property type="evidence" value="ECO:0007669"/>
    <property type="project" value="UniProtKB-KW"/>
</dbReference>
<keyword evidence="3" id="KW-1003">Cell membrane</keyword>
<dbReference type="PANTHER" id="PTHR34299">
    <property type="entry name" value="DIACYLGLYCEROL KINASE"/>
    <property type="match status" value="1"/>
</dbReference>
<feature type="binding site" evidence="17">
    <location>
        <begin position="90"/>
        <end position="91"/>
    </location>
    <ligand>
        <name>ATP</name>
        <dbReference type="ChEBI" id="CHEBI:30616"/>
    </ligand>
</feature>
<protein>
    <recommendedName>
        <fullName evidence="22">Diacylglycerol kinase</fullName>
    </recommendedName>
</protein>
<evidence type="ECO:0000256" key="6">
    <source>
        <dbReference type="ARBA" id="ARBA00022692"/>
    </source>
</evidence>
<feature type="binding site" evidence="17">
    <location>
        <position position="5"/>
    </location>
    <ligand>
        <name>ATP</name>
        <dbReference type="ChEBI" id="CHEBI:30616"/>
    </ligand>
</feature>
<dbReference type="CDD" id="cd14263">
    <property type="entry name" value="DAGK_IM_like"/>
    <property type="match status" value="1"/>
</dbReference>
<keyword evidence="10 19" id="KW-1133">Transmembrane helix</keyword>
<evidence type="ECO:0000256" key="5">
    <source>
        <dbReference type="ARBA" id="ARBA00022679"/>
    </source>
</evidence>
<feature type="transmembrane region" description="Helical" evidence="19">
    <location>
        <begin position="92"/>
        <end position="117"/>
    </location>
</feature>
<keyword evidence="12 19" id="KW-0472">Membrane</keyword>
<feature type="binding site" evidence="18">
    <location>
        <position position="72"/>
    </location>
    <ligand>
        <name>a divalent metal cation</name>
        <dbReference type="ChEBI" id="CHEBI:60240"/>
    </ligand>
</feature>
<comment type="subcellular location">
    <subcellularLocation>
        <location evidence="1">Cell membrane</location>
        <topology evidence="1">Multi-pass membrane protein</topology>
    </subcellularLocation>
</comment>
<dbReference type="GO" id="GO:0016301">
    <property type="term" value="F:kinase activity"/>
    <property type="evidence" value="ECO:0007669"/>
    <property type="project" value="UniProtKB-KW"/>
</dbReference>
<dbReference type="STRING" id="1798697.A2373_02100"/>
<evidence type="ECO:0000256" key="4">
    <source>
        <dbReference type="ARBA" id="ARBA00022516"/>
    </source>
</evidence>
<dbReference type="GO" id="GO:0005524">
    <property type="term" value="F:ATP binding"/>
    <property type="evidence" value="ECO:0007669"/>
    <property type="project" value="UniProtKB-KW"/>
</dbReference>
<dbReference type="Pfam" id="PF01219">
    <property type="entry name" value="DAGK_prokar"/>
    <property type="match status" value="1"/>
</dbReference>
<evidence type="ECO:0000256" key="16">
    <source>
        <dbReference type="PIRSR" id="PIRSR600829-2"/>
    </source>
</evidence>
<feature type="binding site" evidence="16">
    <location>
        <position position="65"/>
    </location>
    <ligand>
        <name>substrate</name>
    </ligand>
</feature>
<keyword evidence="13" id="KW-0594">Phospholipid biosynthesis</keyword>
<keyword evidence="9 17" id="KW-0067">ATP-binding</keyword>
<feature type="binding site" evidence="17">
    <location>
        <position position="72"/>
    </location>
    <ligand>
        <name>ATP</name>
        <dbReference type="ChEBI" id="CHEBI:30616"/>
    </ligand>
</feature>
<dbReference type="PANTHER" id="PTHR34299:SF1">
    <property type="entry name" value="DIACYLGLYCEROL KINASE"/>
    <property type="match status" value="1"/>
</dbReference>
<feature type="transmembrane region" description="Helical" evidence="19">
    <location>
        <begin position="27"/>
        <end position="45"/>
    </location>
</feature>
<evidence type="ECO:0000256" key="14">
    <source>
        <dbReference type="ARBA" id="ARBA00023264"/>
    </source>
</evidence>
<evidence type="ECO:0000256" key="8">
    <source>
        <dbReference type="ARBA" id="ARBA00022777"/>
    </source>
</evidence>
<evidence type="ECO:0000313" key="20">
    <source>
        <dbReference type="EMBL" id="OGH83432.1"/>
    </source>
</evidence>
<comment type="cofactor">
    <cofactor evidence="18">
        <name>Mg(2+)</name>
        <dbReference type="ChEBI" id="CHEBI:18420"/>
    </cofactor>
    <text evidence="18">Mn(2+), Zn(2+), Cd(2+) and Co(2+) support activity to lesser extents.</text>
</comment>
<comment type="similarity">
    <text evidence="2">Belongs to the bacterial diacylglycerol kinase family.</text>
</comment>
<evidence type="ECO:0000256" key="9">
    <source>
        <dbReference type="ARBA" id="ARBA00022840"/>
    </source>
</evidence>
<accession>A0A1F6NHU8</accession>
<name>A0A1F6NHU8_9BACT</name>
<evidence type="ECO:0000256" key="17">
    <source>
        <dbReference type="PIRSR" id="PIRSR600829-3"/>
    </source>
</evidence>